<sequence length="120" mass="13542">MTSIQDEIKTYLNKNGRSSVAEVAQGIDYSKNYTRQNLKELRSNGEIKGEKTKQIPALIISGNFYVLTGDKGYLFSLVKRHASHLTGRARGMNVDELQSLLVNEVADRVVGGPRPWEFWK</sequence>
<dbReference type="GeneID" id="44084914"/>
<name>A0A6C0UVA5_HALVO</name>
<protein>
    <submittedName>
        <fullName evidence="2">Winged helix-turn-helix domain-containing protein</fullName>
    </submittedName>
</protein>
<dbReference type="EMBL" id="CP048738">
    <property type="protein sequence ID" value="QIB79496.1"/>
    <property type="molecule type" value="Genomic_DNA"/>
</dbReference>
<gene>
    <name evidence="2" type="ORF">G3A49_15855</name>
    <name evidence="1" type="ORF">GOC85_16175</name>
</gene>
<proteinExistence type="predicted"/>
<dbReference type="InterPro" id="IPR036390">
    <property type="entry name" value="WH_DNA-bd_sf"/>
</dbReference>
<reference evidence="1" key="1">
    <citation type="submission" date="2019-12" db="EMBL/GenBank/DDBJ databases">
        <title>Haloferax alexandrinus strain pws11.</title>
        <authorList>
            <person name="Verma D.K."/>
            <person name="Gopal K."/>
            <person name="Prasad E.S."/>
        </authorList>
    </citation>
    <scope>NUCLEOTIDE SEQUENCE</scope>
    <source>
        <strain evidence="1">Pws11</strain>
    </source>
</reference>
<dbReference type="AlphaFoldDB" id="A0A6C0UVA5"/>
<organism evidence="2 3">
    <name type="scientific">Haloferax volcanii</name>
    <name type="common">Halobacterium volcanii</name>
    <dbReference type="NCBI Taxonomy" id="2246"/>
    <lineage>
        <taxon>Archaea</taxon>
        <taxon>Methanobacteriati</taxon>
        <taxon>Methanobacteriota</taxon>
        <taxon>Stenosarchaea group</taxon>
        <taxon>Halobacteria</taxon>
        <taxon>Halobacteriales</taxon>
        <taxon>Haloferacaceae</taxon>
        <taxon>Haloferax</taxon>
    </lineage>
</organism>
<dbReference type="EMBL" id="WOWC01000001">
    <property type="protein sequence ID" value="NLV04098.1"/>
    <property type="molecule type" value="Genomic_DNA"/>
</dbReference>
<dbReference type="KEGG" id="hale:G3A49_15855"/>
<evidence type="ECO:0000313" key="2">
    <source>
        <dbReference type="EMBL" id="QIB79496.1"/>
    </source>
</evidence>
<accession>A0A6C0UVA5</accession>
<dbReference type="SUPFAM" id="SSF46785">
    <property type="entry name" value="Winged helix' DNA-binding domain"/>
    <property type="match status" value="1"/>
</dbReference>
<dbReference type="RefSeq" id="WP_163489491.1">
    <property type="nucleotide sequence ID" value="NZ_CP048738.1"/>
</dbReference>
<evidence type="ECO:0000313" key="1">
    <source>
        <dbReference type="EMBL" id="NLV04098.1"/>
    </source>
</evidence>
<evidence type="ECO:0000313" key="3">
    <source>
        <dbReference type="Proteomes" id="UP000465667"/>
    </source>
</evidence>
<dbReference type="Proteomes" id="UP000619835">
    <property type="component" value="Unassembled WGS sequence"/>
</dbReference>
<dbReference type="Proteomes" id="UP000465667">
    <property type="component" value="Chromosome"/>
</dbReference>
<reference evidence="2 3" key="2">
    <citation type="submission" date="2020-02" db="EMBL/GenBank/DDBJ databases">
        <title>Whole genome sequence of Haloferax alexandrinus pws1.</title>
        <authorList>
            <person name="Verma D.K."/>
            <person name="Gopal K."/>
            <person name="Prasad E.S."/>
        </authorList>
    </citation>
    <scope>NUCLEOTIDE SEQUENCE [LARGE SCALE GENOMIC DNA]</scope>
    <source>
        <strain evidence="3">wsp1</strain>
        <strain evidence="2">Wsp1</strain>
    </source>
</reference>